<feature type="domain" description="F-box" evidence="1">
    <location>
        <begin position="8"/>
        <end position="39"/>
    </location>
</feature>
<evidence type="ECO:0000259" key="1">
    <source>
        <dbReference type="Pfam" id="PF00646"/>
    </source>
</evidence>
<name>A0AAD5SGG8_9FUNG</name>
<evidence type="ECO:0000313" key="2">
    <source>
        <dbReference type="EMBL" id="KAJ3049276.1"/>
    </source>
</evidence>
<dbReference type="AlphaFoldDB" id="A0AAD5SGG8"/>
<organism evidence="2 3">
    <name type="scientific">Rhizophlyctis rosea</name>
    <dbReference type="NCBI Taxonomy" id="64517"/>
    <lineage>
        <taxon>Eukaryota</taxon>
        <taxon>Fungi</taxon>
        <taxon>Fungi incertae sedis</taxon>
        <taxon>Chytridiomycota</taxon>
        <taxon>Chytridiomycota incertae sedis</taxon>
        <taxon>Chytridiomycetes</taxon>
        <taxon>Rhizophlyctidales</taxon>
        <taxon>Rhizophlyctidaceae</taxon>
        <taxon>Rhizophlyctis</taxon>
    </lineage>
</organism>
<dbReference type="Proteomes" id="UP001212841">
    <property type="component" value="Unassembled WGS sequence"/>
</dbReference>
<protein>
    <recommendedName>
        <fullName evidence="1">F-box domain-containing protein</fullName>
    </recommendedName>
</protein>
<dbReference type="EMBL" id="JADGJD010000667">
    <property type="protein sequence ID" value="KAJ3049276.1"/>
    <property type="molecule type" value="Genomic_DNA"/>
</dbReference>
<dbReference type="SUPFAM" id="SSF81383">
    <property type="entry name" value="F-box domain"/>
    <property type="match status" value="1"/>
</dbReference>
<dbReference type="Pfam" id="PF00646">
    <property type="entry name" value="F-box"/>
    <property type="match status" value="1"/>
</dbReference>
<keyword evidence="3" id="KW-1185">Reference proteome</keyword>
<evidence type="ECO:0000313" key="3">
    <source>
        <dbReference type="Proteomes" id="UP001212841"/>
    </source>
</evidence>
<proteinExistence type="predicted"/>
<comment type="caution">
    <text evidence="2">The sequence shown here is derived from an EMBL/GenBank/DDBJ whole genome shotgun (WGS) entry which is preliminary data.</text>
</comment>
<sequence>MSQPSNALPPDIWSMIIYYLPPQTLRNLRHVSHSSRSAALTALATAYKFNHLPTELWLITLQYLPFPSVQNFTQLSATARCAALATLDSNTFDLLNNAQAAFRHLVANPTDLKAVRRFVETWNESLRGDFAEREEVSEDLMEAISDDLFKAPPRSIPHLLQAFQKVDTMSRKSGKSNKTTTTTISIRRWLSAYLLDELRDWLSYIQIIPRTSAQYREPRHLQRTISSVICILAELSKSMPITAALEEHFSVMNSLLITHPHLLNVLLKAICEILLHLGKDWDMKDARKCNVYYRRIEKFGARCEDGDVREIVGRVLAARRGRWIGV</sequence>
<gene>
    <name evidence="2" type="ORF">HK097_009712</name>
</gene>
<dbReference type="InterPro" id="IPR036047">
    <property type="entry name" value="F-box-like_dom_sf"/>
</dbReference>
<accession>A0AAD5SGG8</accession>
<dbReference type="InterPro" id="IPR001810">
    <property type="entry name" value="F-box_dom"/>
</dbReference>
<reference evidence="2" key="1">
    <citation type="submission" date="2020-05" db="EMBL/GenBank/DDBJ databases">
        <title>Phylogenomic resolution of chytrid fungi.</title>
        <authorList>
            <person name="Stajich J.E."/>
            <person name="Amses K."/>
            <person name="Simmons R."/>
            <person name="Seto K."/>
            <person name="Myers J."/>
            <person name="Bonds A."/>
            <person name="Quandt C.A."/>
            <person name="Barry K."/>
            <person name="Liu P."/>
            <person name="Grigoriev I."/>
            <person name="Longcore J.E."/>
            <person name="James T.Y."/>
        </authorList>
    </citation>
    <scope>NUCLEOTIDE SEQUENCE</scope>
    <source>
        <strain evidence="2">JEL0318</strain>
    </source>
</reference>